<evidence type="ECO:0000256" key="10">
    <source>
        <dbReference type="SAM" id="MobiDB-lite"/>
    </source>
</evidence>
<feature type="compositionally biased region" description="Basic and acidic residues" evidence="10">
    <location>
        <begin position="487"/>
        <end position="504"/>
    </location>
</feature>
<dbReference type="AlphaFoldDB" id="A0A4X1SL38"/>
<feature type="compositionally biased region" description="Basic and acidic residues" evidence="10">
    <location>
        <begin position="403"/>
        <end position="430"/>
    </location>
</feature>
<feature type="compositionally biased region" description="Acidic residues" evidence="10">
    <location>
        <begin position="244"/>
        <end position="255"/>
    </location>
</feature>
<evidence type="ECO:0000256" key="9">
    <source>
        <dbReference type="ARBA" id="ARBA00040787"/>
    </source>
</evidence>
<accession>A0A4X1SL38</accession>
<comment type="similarity">
    <text evidence="2">Belongs to the chromogranin/secretogranin protein family.</text>
</comment>
<dbReference type="PRINTS" id="PR00659">
    <property type="entry name" value="CHROMOGRANIN"/>
</dbReference>
<evidence type="ECO:0000256" key="7">
    <source>
        <dbReference type="ARBA" id="ARBA00037544"/>
    </source>
</evidence>
<sequence length="530" mass="58305">MTSFPGSGLYKWGARVPLLQCQSPVPRGGGQVPRRARTETLRPPSRASVAAARPERPVQLPLARVLAAPGPRPPAAPRPGFAMRSAAALALLLCAGQVIALPVNSPMNKGDTEVMKCIVEVISDTLSKPSPMPVSQECFETLRGDERILSILRHQNLLKELQDLALQGAKERSHQQKKQSSYEDELSEVLEKQNDQTELKEGTEEASSKEAAEKRGDSKEVEKNDEDADGAKPQASLEPPQASEAEDQTPGEEEAASTHPLASLPSKKRPGAQAEEDHEGPSQGPVDREKGPSAEQGPQAEREEEEEAEAGEKAVPEEEGPRSEAFDPHPSLGYKEMQRGWPQAPAMDGAGKTGAEEAQPPEGKGAREHSRQEEEEETAGAPQGLFRGGKRGEPAQEEEERLSEEWENAKRWSKMDRLAKELTAEKRLQGEEEEEEEEEDPDRSMKLSFRAPAYGFRGPGLQLRRGWRPSSREDSVEAGLPLQVRSYLEEKKEEEGSANRRPEDQELESLSAIEAELEKVAHKLQELRRG</sequence>
<evidence type="ECO:0000256" key="3">
    <source>
        <dbReference type="ARBA" id="ARBA00022525"/>
    </source>
</evidence>
<dbReference type="PANTHER" id="PTHR10583">
    <property type="entry name" value="CHROMOGRANIN"/>
    <property type="match status" value="1"/>
</dbReference>
<feature type="compositionally biased region" description="Low complexity" evidence="10">
    <location>
        <begin position="42"/>
        <end position="54"/>
    </location>
</feature>
<organism evidence="11 12">
    <name type="scientific">Sus scrofa</name>
    <name type="common">Pig</name>
    <dbReference type="NCBI Taxonomy" id="9823"/>
    <lineage>
        <taxon>Eukaryota</taxon>
        <taxon>Metazoa</taxon>
        <taxon>Chordata</taxon>
        <taxon>Craniata</taxon>
        <taxon>Vertebrata</taxon>
        <taxon>Euteleostomi</taxon>
        <taxon>Mammalia</taxon>
        <taxon>Eutheria</taxon>
        <taxon>Laurasiatheria</taxon>
        <taxon>Artiodactyla</taxon>
        <taxon>Suina</taxon>
        <taxon>Suidae</taxon>
        <taxon>Sus</taxon>
    </lineage>
</organism>
<evidence type="ECO:0000256" key="1">
    <source>
        <dbReference type="ARBA" id="ARBA00004613"/>
    </source>
</evidence>
<comment type="function">
    <text evidence="7">Strongly inhibits glucose induced insulin release from the pancreas.</text>
</comment>
<evidence type="ECO:0000256" key="5">
    <source>
        <dbReference type="ARBA" id="ARBA00023157"/>
    </source>
</evidence>
<dbReference type="Ensembl" id="ENSSSCT00070003794.1">
    <property type="protein sequence ID" value="ENSSSCP00070003144.1"/>
    <property type="gene ID" value="ENSSSCG00070002007.1"/>
</dbReference>
<keyword evidence="4" id="KW-0165">Cleavage on pair of basic residues</keyword>
<proteinExistence type="inferred from homology"/>
<protein>
    <recommendedName>
        <fullName evidence="9">Chromogranin-A</fullName>
    </recommendedName>
</protein>
<reference evidence="11" key="2">
    <citation type="submission" date="2025-08" db="UniProtKB">
        <authorList>
            <consortium name="Ensembl"/>
        </authorList>
    </citation>
    <scope>IDENTIFICATION</scope>
</reference>
<feature type="compositionally biased region" description="Basic and acidic residues" evidence="10">
    <location>
        <begin position="189"/>
        <end position="222"/>
    </location>
</feature>
<dbReference type="Pfam" id="PF01271">
    <property type="entry name" value="Granin"/>
    <property type="match status" value="1"/>
</dbReference>
<evidence type="ECO:0000313" key="11">
    <source>
        <dbReference type="Ensembl" id="ENSSSCP00070003144.1"/>
    </source>
</evidence>
<dbReference type="Proteomes" id="UP000314985">
    <property type="component" value="Chromosome 7"/>
</dbReference>
<evidence type="ECO:0000256" key="4">
    <source>
        <dbReference type="ARBA" id="ARBA00022685"/>
    </source>
</evidence>
<feature type="region of interest" description="Disordered" evidence="10">
    <location>
        <begin position="169"/>
        <end position="511"/>
    </location>
</feature>
<dbReference type="PANTHER" id="PTHR10583:SF1">
    <property type="entry name" value="CHROMOGRANIN-A"/>
    <property type="match status" value="1"/>
</dbReference>
<keyword evidence="6" id="KW-0968">Cytoplasmic vesicle</keyword>
<feature type="region of interest" description="Disordered" evidence="10">
    <location>
        <begin position="23"/>
        <end position="54"/>
    </location>
</feature>
<dbReference type="GO" id="GO:0005576">
    <property type="term" value="C:extracellular region"/>
    <property type="evidence" value="ECO:0007669"/>
    <property type="project" value="UniProtKB-SubCell"/>
</dbReference>
<evidence type="ECO:0000256" key="6">
    <source>
        <dbReference type="ARBA" id="ARBA00023329"/>
    </source>
</evidence>
<evidence type="ECO:0000256" key="8">
    <source>
        <dbReference type="ARBA" id="ARBA00037849"/>
    </source>
</evidence>
<keyword evidence="3" id="KW-0964">Secreted</keyword>
<keyword evidence="5" id="KW-1015">Disulfide bond</keyword>
<dbReference type="InterPro" id="IPR001819">
    <property type="entry name" value="Chromogranin_AB"/>
</dbReference>
<feature type="compositionally biased region" description="Acidic residues" evidence="10">
    <location>
        <begin position="431"/>
        <end position="441"/>
    </location>
</feature>
<name>A0A4X1SL38_PIG</name>
<evidence type="ECO:0000313" key="12">
    <source>
        <dbReference type="Proteomes" id="UP000314985"/>
    </source>
</evidence>
<dbReference type="InterPro" id="IPR001990">
    <property type="entry name" value="Granin"/>
</dbReference>
<dbReference type="PROSITE" id="PS00422">
    <property type="entry name" value="GRANINS_1"/>
    <property type="match status" value="1"/>
</dbReference>
<dbReference type="InterPro" id="IPR018054">
    <property type="entry name" value="Chromogranin_CS"/>
</dbReference>
<feature type="compositionally biased region" description="Basic and acidic residues" evidence="10">
    <location>
        <begin position="310"/>
        <end position="327"/>
    </location>
</feature>
<dbReference type="PROSITE" id="PS00423">
    <property type="entry name" value="GRANINS_2"/>
    <property type="match status" value="1"/>
</dbReference>
<evidence type="ECO:0000256" key="2">
    <source>
        <dbReference type="ARBA" id="ARBA00005723"/>
    </source>
</evidence>
<dbReference type="GO" id="GO:0098992">
    <property type="term" value="C:neuronal dense core vesicle"/>
    <property type="evidence" value="ECO:0007669"/>
    <property type="project" value="UniProtKB-SubCell"/>
</dbReference>
<reference evidence="11 12" key="1">
    <citation type="submission" date="2017-08" db="EMBL/GenBank/DDBJ databases">
        <title>USMARCv1.0.</title>
        <authorList>
            <person name="Hannum G.I."/>
            <person name="Koren S."/>
            <person name="Schroeder S.G."/>
            <person name="Chin S.C."/>
            <person name="Nonneman D.J."/>
            <person name="Becker S.A."/>
            <person name="Rosen B.D."/>
            <person name="Bickhart D.M."/>
            <person name="Putnam N.H."/>
            <person name="Green R.E."/>
            <person name="Tuggle C.K."/>
            <person name="Liu H."/>
            <person name="Rohrer G.A."/>
            <person name="Warr A."/>
            <person name="Hall R."/>
            <person name="Kim K."/>
            <person name="Hume D.A."/>
            <person name="Talbot R."/>
            <person name="Chow W."/>
            <person name="Howe K."/>
            <person name="Schwartz A.S."/>
            <person name="Watson M."/>
            <person name="Archibald A.L."/>
            <person name="Phillippy A.M."/>
            <person name="Smith T.P.L."/>
        </authorList>
    </citation>
    <scope>NUCLEOTIDE SEQUENCE [LARGE SCALE GENOMIC DNA]</scope>
</reference>
<comment type="subcellular location">
    <subcellularLocation>
        <location evidence="8">Cytoplasmic vesicle</location>
        <location evidence="8">Secretory vesicle</location>
        <location evidence="8">Neuronal dense core vesicle</location>
    </subcellularLocation>
    <subcellularLocation>
        <location evidence="1">Secreted</location>
    </subcellularLocation>
</comment>